<gene>
    <name evidence="2" type="ORF">KHLLAP_LOCUS14776</name>
</gene>
<evidence type="ECO:0000256" key="1">
    <source>
        <dbReference type="SAM" id="MobiDB-lite"/>
    </source>
</evidence>
<organism evidence="2 3">
    <name type="scientific">Anthostomella pinea</name>
    <dbReference type="NCBI Taxonomy" id="933095"/>
    <lineage>
        <taxon>Eukaryota</taxon>
        <taxon>Fungi</taxon>
        <taxon>Dikarya</taxon>
        <taxon>Ascomycota</taxon>
        <taxon>Pezizomycotina</taxon>
        <taxon>Sordariomycetes</taxon>
        <taxon>Xylariomycetidae</taxon>
        <taxon>Xylariales</taxon>
        <taxon>Xylariaceae</taxon>
        <taxon>Anthostomella</taxon>
    </lineage>
</organism>
<dbReference type="EMBL" id="CAUWAG010000020">
    <property type="protein sequence ID" value="CAJ2514308.1"/>
    <property type="molecule type" value="Genomic_DNA"/>
</dbReference>
<name>A0AAI8W1F2_9PEZI</name>
<accession>A0AAI8W1F2</accession>
<reference evidence="2" key="1">
    <citation type="submission" date="2023-10" db="EMBL/GenBank/DDBJ databases">
        <authorList>
            <person name="Hackl T."/>
        </authorList>
    </citation>
    <scope>NUCLEOTIDE SEQUENCE</scope>
</reference>
<feature type="compositionally biased region" description="Polar residues" evidence="1">
    <location>
        <begin position="8"/>
        <end position="27"/>
    </location>
</feature>
<feature type="region of interest" description="Disordered" evidence="1">
    <location>
        <begin position="138"/>
        <end position="198"/>
    </location>
</feature>
<evidence type="ECO:0000313" key="2">
    <source>
        <dbReference type="EMBL" id="CAJ2514308.1"/>
    </source>
</evidence>
<dbReference type="AlphaFoldDB" id="A0AAI8W1F2"/>
<comment type="caution">
    <text evidence="2">The sequence shown here is derived from an EMBL/GenBank/DDBJ whole genome shotgun (WGS) entry which is preliminary data.</text>
</comment>
<feature type="compositionally biased region" description="Basic and acidic residues" evidence="1">
    <location>
        <begin position="138"/>
        <end position="147"/>
    </location>
</feature>
<feature type="region of interest" description="Disordered" evidence="1">
    <location>
        <begin position="1"/>
        <end position="120"/>
    </location>
</feature>
<protein>
    <submittedName>
        <fullName evidence="2">Uu.00g024270.m01.CDS01</fullName>
    </submittedName>
</protein>
<sequence>MSHHSPVCQPSSRARGSVMQGMSSYETSLHRRRPSIEETFPNMRDFRPSKRTPSRSSSSSSSSEEKEDQEQHRGKATVSPTMPPPTNQKQDHRFARKSASPSSPPELEGLRSKAPSPCPEVLSTIAEERCPYFAADVRTGRPRERKPATRRGRRSFFRRPPSPFPLRKVIDDSDVEDNQMASTQRRREDETALDSDSDVDVDELHDRHGGANAGIKKSVGGFFRNVVGFYREFVDLKANMGDTLEAKSSRALREETVRMPAQWLI</sequence>
<evidence type="ECO:0000313" key="3">
    <source>
        <dbReference type="Proteomes" id="UP001295740"/>
    </source>
</evidence>
<feature type="compositionally biased region" description="Basic residues" evidence="1">
    <location>
        <begin position="148"/>
        <end position="157"/>
    </location>
</feature>
<dbReference type="Proteomes" id="UP001295740">
    <property type="component" value="Unassembled WGS sequence"/>
</dbReference>
<keyword evidence="3" id="KW-1185">Reference proteome</keyword>
<proteinExistence type="predicted"/>